<sequence>MGMAKLAKDKHITRFMKGIFNLRPSLPRYTFTWNVGTVLKYLSQLYPNENLSLKMLTLKCIALFALSSAQRSQTLVNLDLRFVSVTDNSLIFKIPVLLKTTKPNKSNVDVIIHKYQKQENCPVRCIKHYILRTKDVRKSKNLFISFKTFKHVTTSTIARWLKIVLGNAGIDINKFKSSFRSASTSATKQAGISLNDILKTANWRSAYTFQKFYFKDIETPLPSYTETVFNSYL</sequence>
<gene>
    <name evidence="2" type="ORF">MCOR_39555</name>
</gene>
<dbReference type="GO" id="GO:0015074">
    <property type="term" value="P:DNA integration"/>
    <property type="evidence" value="ECO:0007669"/>
    <property type="project" value="InterPro"/>
</dbReference>
<proteinExistence type="predicted"/>
<dbReference type="InterPro" id="IPR011010">
    <property type="entry name" value="DNA_brk_join_enz"/>
</dbReference>
<organism evidence="2 3">
    <name type="scientific">Mytilus coruscus</name>
    <name type="common">Sea mussel</name>
    <dbReference type="NCBI Taxonomy" id="42192"/>
    <lineage>
        <taxon>Eukaryota</taxon>
        <taxon>Metazoa</taxon>
        <taxon>Spiralia</taxon>
        <taxon>Lophotrochozoa</taxon>
        <taxon>Mollusca</taxon>
        <taxon>Bivalvia</taxon>
        <taxon>Autobranchia</taxon>
        <taxon>Pteriomorphia</taxon>
        <taxon>Mytilida</taxon>
        <taxon>Mytiloidea</taxon>
        <taxon>Mytilidae</taxon>
        <taxon>Mytilinae</taxon>
        <taxon>Mytilus</taxon>
    </lineage>
</organism>
<dbReference type="GO" id="GO:0003677">
    <property type="term" value="F:DNA binding"/>
    <property type="evidence" value="ECO:0007669"/>
    <property type="project" value="InterPro"/>
</dbReference>
<protein>
    <recommendedName>
        <fullName evidence="4">Tyr recombinase domain-containing protein</fullName>
    </recommendedName>
</protein>
<evidence type="ECO:0008006" key="4">
    <source>
        <dbReference type="Google" id="ProtNLM"/>
    </source>
</evidence>
<evidence type="ECO:0000256" key="1">
    <source>
        <dbReference type="ARBA" id="ARBA00023172"/>
    </source>
</evidence>
<evidence type="ECO:0000313" key="2">
    <source>
        <dbReference type="EMBL" id="CAC5405920.1"/>
    </source>
</evidence>
<dbReference type="OrthoDB" id="6153313at2759"/>
<dbReference type="PANTHER" id="PTHR35617">
    <property type="entry name" value="PHAGE_INTEGRASE DOMAIN-CONTAINING PROTEIN"/>
    <property type="match status" value="1"/>
</dbReference>
<keyword evidence="1" id="KW-0233">DNA recombination</keyword>
<dbReference type="Proteomes" id="UP000507470">
    <property type="component" value="Unassembled WGS sequence"/>
</dbReference>
<reference evidence="2 3" key="1">
    <citation type="submission" date="2020-06" db="EMBL/GenBank/DDBJ databases">
        <authorList>
            <person name="Li R."/>
            <person name="Bekaert M."/>
        </authorList>
    </citation>
    <scope>NUCLEOTIDE SEQUENCE [LARGE SCALE GENOMIC DNA]</scope>
    <source>
        <strain evidence="3">wild</strain>
    </source>
</reference>
<dbReference type="Gene3D" id="1.10.443.10">
    <property type="entry name" value="Intergrase catalytic core"/>
    <property type="match status" value="1"/>
</dbReference>
<accession>A0A6J8DFP7</accession>
<evidence type="ECO:0000313" key="3">
    <source>
        <dbReference type="Proteomes" id="UP000507470"/>
    </source>
</evidence>
<dbReference type="InterPro" id="IPR013762">
    <property type="entry name" value="Integrase-like_cat_sf"/>
</dbReference>
<dbReference type="AlphaFoldDB" id="A0A6J8DFP7"/>
<dbReference type="SUPFAM" id="SSF56349">
    <property type="entry name" value="DNA breaking-rejoining enzymes"/>
    <property type="match status" value="1"/>
</dbReference>
<dbReference type="EMBL" id="CACVKT020007144">
    <property type="protein sequence ID" value="CAC5405920.1"/>
    <property type="molecule type" value="Genomic_DNA"/>
</dbReference>
<dbReference type="PANTHER" id="PTHR35617:SF3">
    <property type="entry name" value="CORE-BINDING (CB) DOMAIN-CONTAINING PROTEIN"/>
    <property type="match status" value="1"/>
</dbReference>
<name>A0A6J8DFP7_MYTCO</name>
<dbReference type="GO" id="GO:0006310">
    <property type="term" value="P:DNA recombination"/>
    <property type="evidence" value="ECO:0007669"/>
    <property type="project" value="UniProtKB-KW"/>
</dbReference>
<keyword evidence="3" id="KW-1185">Reference proteome</keyword>